<dbReference type="InterPro" id="IPR036388">
    <property type="entry name" value="WH-like_DNA-bd_sf"/>
</dbReference>
<protein>
    <submittedName>
        <fullName evidence="6">DNA-binding transcriptional ArsR family regulator</fullName>
    </submittedName>
</protein>
<evidence type="ECO:0000313" key="6">
    <source>
        <dbReference type="EMBL" id="NYD86313.1"/>
    </source>
</evidence>
<dbReference type="Pfam" id="PF19361">
    <property type="entry name" value="DUF5937"/>
    <property type="match status" value="1"/>
</dbReference>
<dbReference type="GO" id="GO:0003700">
    <property type="term" value="F:DNA-binding transcription factor activity"/>
    <property type="evidence" value="ECO:0007669"/>
    <property type="project" value="InterPro"/>
</dbReference>
<feature type="domain" description="HTH arsR-type" evidence="4">
    <location>
        <begin position="240"/>
        <end position="326"/>
    </location>
</feature>
<proteinExistence type="predicted"/>
<evidence type="ECO:0000256" key="1">
    <source>
        <dbReference type="ARBA" id="ARBA00023015"/>
    </source>
</evidence>
<dbReference type="AlphaFoldDB" id="A0A7Y9JX49"/>
<evidence type="ECO:0000313" key="8">
    <source>
        <dbReference type="Proteomes" id="UP000618382"/>
    </source>
</evidence>
<name>A0A7Y9JX49_9CELL</name>
<evidence type="ECO:0000313" key="5">
    <source>
        <dbReference type="EMBL" id="GIG32796.1"/>
    </source>
</evidence>
<comment type="caution">
    <text evidence="6">The sequence shown here is derived from an EMBL/GenBank/DDBJ whole genome shotgun (WGS) entry which is preliminary data.</text>
</comment>
<accession>A0A7Y9JX49</accession>
<dbReference type="Gene3D" id="1.10.10.10">
    <property type="entry name" value="Winged helix-like DNA-binding domain superfamily/Winged helix DNA-binding domain"/>
    <property type="match status" value="1"/>
</dbReference>
<keyword evidence="1" id="KW-0805">Transcription regulation</keyword>
<dbReference type="PANTHER" id="PTHR43132">
    <property type="entry name" value="ARSENICAL RESISTANCE OPERON REPRESSOR ARSR-RELATED"/>
    <property type="match status" value="1"/>
</dbReference>
<dbReference type="Pfam" id="PF12840">
    <property type="entry name" value="HTH_20"/>
    <property type="match status" value="1"/>
</dbReference>
<reference evidence="5 8" key="2">
    <citation type="submission" date="2021-01" db="EMBL/GenBank/DDBJ databases">
        <title>Whole genome shotgun sequence of Cellulomonas oligotrophica NBRC 109435.</title>
        <authorList>
            <person name="Komaki H."/>
            <person name="Tamura T."/>
        </authorList>
    </citation>
    <scope>NUCLEOTIDE SEQUENCE [LARGE SCALE GENOMIC DNA]</scope>
    <source>
        <strain evidence="5 8">NBRC 109435</strain>
    </source>
</reference>
<keyword evidence="3" id="KW-0804">Transcription</keyword>
<reference evidence="6 7" key="1">
    <citation type="submission" date="2020-07" db="EMBL/GenBank/DDBJ databases">
        <title>Sequencing the genomes of 1000 actinobacteria strains.</title>
        <authorList>
            <person name="Klenk H.-P."/>
        </authorList>
    </citation>
    <scope>NUCLEOTIDE SEQUENCE [LARGE SCALE GENOMIC DNA]</scope>
    <source>
        <strain evidence="6 7">DSM 24482</strain>
    </source>
</reference>
<gene>
    <name evidence="6" type="ORF">BKA21_001862</name>
    <name evidence="5" type="ORF">Col01nite_19550</name>
</gene>
<dbReference type="Proteomes" id="UP000618382">
    <property type="component" value="Unassembled WGS sequence"/>
</dbReference>
<keyword evidence="8" id="KW-1185">Reference proteome</keyword>
<dbReference type="GO" id="GO:0003677">
    <property type="term" value="F:DNA binding"/>
    <property type="evidence" value="ECO:0007669"/>
    <property type="project" value="UniProtKB-KW"/>
</dbReference>
<dbReference type="Proteomes" id="UP000577956">
    <property type="component" value="Unassembled WGS sequence"/>
</dbReference>
<dbReference type="PANTHER" id="PTHR43132:SF8">
    <property type="entry name" value="HTH-TYPE TRANSCRIPTIONAL REGULATOR KMTR"/>
    <property type="match status" value="1"/>
</dbReference>
<dbReference type="InterPro" id="IPR001845">
    <property type="entry name" value="HTH_ArsR_DNA-bd_dom"/>
</dbReference>
<dbReference type="SUPFAM" id="SSF46785">
    <property type="entry name" value="Winged helix' DNA-binding domain"/>
    <property type="match status" value="1"/>
</dbReference>
<evidence type="ECO:0000313" key="7">
    <source>
        <dbReference type="Proteomes" id="UP000577956"/>
    </source>
</evidence>
<dbReference type="EMBL" id="BONN01000004">
    <property type="protein sequence ID" value="GIG32796.1"/>
    <property type="molecule type" value="Genomic_DNA"/>
</dbReference>
<organism evidence="6 7">
    <name type="scientific">Cellulomonas oligotrophica</name>
    <dbReference type="NCBI Taxonomy" id="931536"/>
    <lineage>
        <taxon>Bacteria</taxon>
        <taxon>Bacillati</taxon>
        <taxon>Actinomycetota</taxon>
        <taxon>Actinomycetes</taxon>
        <taxon>Micrococcales</taxon>
        <taxon>Cellulomonadaceae</taxon>
        <taxon>Cellulomonas</taxon>
    </lineage>
</organism>
<dbReference type="EMBL" id="JACCBK010000001">
    <property type="protein sequence ID" value="NYD86313.1"/>
    <property type="molecule type" value="Genomic_DNA"/>
</dbReference>
<dbReference type="InterPro" id="IPR051011">
    <property type="entry name" value="Metal_resp_trans_reg"/>
</dbReference>
<evidence type="ECO:0000256" key="3">
    <source>
        <dbReference type="ARBA" id="ARBA00023163"/>
    </source>
</evidence>
<keyword evidence="2 6" id="KW-0238">DNA-binding</keyword>
<sequence>MGRKVVEFRLSPDDVSAVRFGISPGHELVHAVRVLTRPAQHPLQWSWARRVGPQVHGPAVDLLRLVVGTTGYVPDFLTSTPGWDVTPDDESERLRHAPLGGMAIDLGKRVARTDGATQAALRALLDDLPRTRDAVADAWTEVWDAALAPWWPQVERLLRADVQVRARRIATHGLAAMVGTLHERVGWQGSSVLVELVHHAEVVDCAGSGLVLAPSVLARQCAAVTERPAQPTLHYPALAVSERWSEAAADAQDALTDLLGHGRAAVLLALDQELSTSEVAAACALAVSTASHHLAVLRAARLVAARRDGRRVVHERTPLGLMLVAG</sequence>
<dbReference type="PROSITE" id="PS50987">
    <property type="entry name" value="HTH_ARSR_2"/>
    <property type="match status" value="1"/>
</dbReference>
<dbReference type="InterPro" id="IPR045981">
    <property type="entry name" value="DUF5937"/>
</dbReference>
<dbReference type="InterPro" id="IPR036390">
    <property type="entry name" value="WH_DNA-bd_sf"/>
</dbReference>
<evidence type="ECO:0000259" key="4">
    <source>
        <dbReference type="PROSITE" id="PS50987"/>
    </source>
</evidence>
<evidence type="ECO:0000256" key="2">
    <source>
        <dbReference type="ARBA" id="ARBA00023125"/>
    </source>
</evidence>
<dbReference type="SMART" id="SM00418">
    <property type="entry name" value="HTH_ARSR"/>
    <property type="match status" value="1"/>
</dbReference>
<dbReference type="RefSeq" id="WP_140457965.1">
    <property type="nucleotide sequence ID" value="NZ_BAABFI010000001.1"/>
</dbReference>